<feature type="transmembrane region" description="Helical" evidence="6">
    <location>
        <begin position="376"/>
        <end position="396"/>
    </location>
</feature>
<dbReference type="InterPro" id="IPR024989">
    <property type="entry name" value="MFS_assoc_dom"/>
</dbReference>
<keyword evidence="3 6" id="KW-0812">Transmembrane</keyword>
<evidence type="ECO:0000256" key="4">
    <source>
        <dbReference type="ARBA" id="ARBA00022989"/>
    </source>
</evidence>
<evidence type="ECO:0000313" key="9">
    <source>
        <dbReference type="Proteomes" id="UP001217963"/>
    </source>
</evidence>
<comment type="subcellular location">
    <subcellularLocation>
        <location evidence="1">Membrane</location>
        <topology evidence="1">Multi-pass membrane protein</topology>
    </subcellularLocation>
</comment>
<evidence type="ECO:0000256" key="5">
    <source>
        <dbReference type="ARBA" id="ARBA00023136"/>
    </source>
</evidence>
<dbReference type="Proteomes" id="UP001217963">
    <property type="component" value="Chromosome XI"/>
</dbReference>
<feature type="transmembrane region" description="Helical" evidence="6">
    <location>
        <begin position="77"/>
        <end position="94"/>
    </location>
</feature>
<dbReference type="EMBL" id="CP119072">
    <property type="protein sequence ID" value="WEL39961.1"/>
    <property type="molecule type" value="Genomic_DNA"/>
</dbReference>
<feature type="domain" description="Major facilitator superfamily associated" evidence="7">
    <location>
        <begin position="51"/>
        <end position="391"/>
    </location>
</feature>
<sequence>MNFLSKLNRKFLLVPKILYIAISMQYYTLHKFRPLFAKEMFGIGESELSAVGLLLFVTFFTNILIATLNDRFGRPRLFMVCLLSLSCIFFQLFYTEKYVRNIRFMFWVNMLAYLGTNTPIMALLDKIILDYLAKFPDVGSRAYGKQRIWGTVGYLLSIFSLEGIMKTGRGTDAIDFTNLKYYSLATTIACVCLVMIFLKDEGDGCKTADHNITSEWKELVGNREYLFFIFIIFLNGFTRAAMTIYLPVYTKYVLGVKPYVLPTSWPVWLRNGLWIFNSFPFATITVFEISLEMGILFYFDVVSRKIGLLWPLLLAQVSQAIRFALYLILPCTNPHVFVFCCIFEVLKGINFGLSHGSGVQLAEKMCPPHLKATSQMIYNGTFTAIGSVAASLYFRYVFKSNETSVPEEIMNRRVESFRMFFISNIVVTSVSIFLFLIKYGLWSRKLFNVFSSPKKINQENVKKGKLSAKDTNESTIRD</sequence>
<accession>A0ABY8CQI8</accession>
<feature type="transmembrane region" description="Helical" evidence="6">
    <location>
        <begin position="416"/>
        <end position="437"/>
    </location>
</feature>
<evidence type="ECO:0000313" key="8">
    <source>
        <dbReference type="EMBL" id="WEL39961.1"/>
    </source>
</evidence>
<evidence type="ECO:0000256" key="2">
    <source>
        <dbReference type="ARBA" id="ARBA00005241"/>
    </source>
</evidence>
<protein>
    <submittedName>
        <fullName evidence="8">Major facilitator superfamily-like protein</fullName>
    </submittedName>
</protein>
<feature type="transmembrane region" description="Helical" evidence="6">
    <location>
        <begin position="335"/>
        <end position="355"/>
    </location>
</feature>
<evidence type="ECO:0000256" key="6">
    <source>
        <dbReference type="SAM" id="Phobius"/>
    </source>
</evidence>
<reference evidence="8 9" key="1">
    <citation type="submission" date="2023-02" db="EMBL/GenBank/DDBJ databases">
        <title>Encephalitozoon hellem ATCC 50451 complete genome.</title>
        <authorList>
            <person name="Mascarenhas dos Santos A.C."/>
            <person name="Julian A.T."/>
            <person name="Pombert J.-F."/>
        </authorList>
    </citation>
    <scope>NUCLEOTIDE SEQUENCE [LARGE SCALE GENOMIC DNA]</scope>
    <source>
        <strain evidence="8 9">ATCC 50451</strain>
    </source>
</reference>
<dbReference type="PANTHER" id="PTHR16172:SF41">
    <property type="entry name" value="MAJOR FACILITATOR SUPERFAMILY DOMAIN-CONTAINING PROTEIN 6-LIKE"/>
    <property type="match status" value="1"/>
</dbReference>
<organism evidence="8 9">
    <name type="scientific">Encephalitozoon hellem</name>
    <name type="common">Microsporidian parasite</name>
    <dbReference type="NCBI Taxonomy" id="27973"/>
    <lineage>
        <taxon>Eukaryota</taxon>
        <taxon>Fungi</taxon>
        <taxon>Fungi incertae sedis</taxon>
        <taxon>Microsporidia</taxon>
        <taxon>Unikaryonidae</taxon>
        <taxon>Encephalitozoon</taxon>
    </lineage>
</organism>
<proteinExistence type="inferred from homology"/>
<dbReference type="InterPro" id="IPR036259">
    <property type="entry name" value="MFS_trans_sf"/>
</dbReference>
<feature type="transmembrane region" description="Helical" evidence="6">
    <location>
        <begin position="225"/>
        <end position="248"/>
    </location>
</feature>
<feature type="transmembrane region" description="Helical" evidence="6">
    <location>
        <begin position="179"/>
        <end position="198"/>
    </location>
</feature>
<keyword evidence="4 6" id="KW-1133">Transmembrane helix</keyword>
<feature type="transmembrane region" description="Helical" evidence="6">
    <location>
        <begin position="308"/>
        <end position="329"/>
    </location>
</feature>
<comment type="similarity">
    <text evidence="2">Belongs to the major facilitator superfamily. MFSD6 family.</text>
</comment>
<name>A0ABY8CQI8_ENCHE</name>
<gene>
    <name evidence="8" type="ORF">PFJ87_11g01990</name>
</gene>
<keyword evidence="5 6" id="KW-0472">Membrane</keyword>
<feature type="transmembrane region" description="Helical" evidence="6">
    <location>
        <begin position="268"/>
        <end position="287"/>
    </location>
</feature>
<dbReference type="PANTHER" id="PTHR16172">
    <property type="entry name" value="MAJOR FACILITATOR SUPERFAMILY DOMAIN-CONTAINING PROTEIN 6-LIKE"/>
    <property type="match status" value="1"/>
</dbReference>
<dbReference type="InterPro" id="IPR051717">
    <property type="entry name" value="MFS_MFSD6"/>
</dbReference>
<evidence type="ECO:0000256" key="1">
    <source>
        <dbReference type="ARBA" id="ARBA00004141"/>
    </source>
</evidence>
<evidence type="ECO:0000259" key="7">
    <source>
        <dbReference type="Pfam" id="PF12832"/>
    </source>
</evidence>
<dbReference type="Pfam" id="PF12832">
    <property type="entry name" value="MFS_1_like"/>
    <property type="match status" value="1"/>
</dbReference>
<feature type="transmembrane region" description="Helical" evidence="6">
    <location>
        <begin position="106"/>
        <end position="128"/>
    </location>
</feature>
<feature type="transmembrane region" description="Helical" evidence="6">
    <location>
        <begin position="12"/>
        <end position="28"/>
    </location>
</feature>
<keyword evidence="9" id="KW-1185">Reference proteome</keyword>
<dbReference type="SUPFAM" id="SSF103473">
    <property type="entry name" value="MFS general substrate transporter"/>
    <property type="match status" value="1"/>
</dbReference>
<evidence type="ECO:0000256" key="3">
    <source>
        <dbReference type="ARBA" id="ARBA00022692"/>
    </source>
</evidence>
<feature type="transmembrane region" description="Helical" evidence="6">
    <location>
        <begin position="48"/>
        <end position="65"/>
    </location>
</feature>
<dbReference type="Gene3D" id="1.20.1250.20">
    <property type="entry name" value="MFS general substrate transporter like domains"/>
    <property type="match status" value="2"/>
</dbReference>